<dbReference type="PaxDb" id="121845-A0A1S3DSZ9"/>
<evidence type="ECO:0000313" key="2">
    <source>
        <dbReference type="Proteomes" id="UP000079169"/>
    </source>
</evidence>
<name>A0A1S3DSZ9_DIACI</name>
<dbReference type="InterPro" id="IPR036691">
    <property type="entry name" value="Endo/exonu/phosph_ase_sf"/>
</dbReference>
<dbReference type="GO" id="GO:0003824">
    <property type="term" value="F:catalytic activity"/>
    <property type="evidence" value="ECO:0007669"/>
    <property type="project" value="InterPro"/>
</dbReference>
<dbReference type="KEGG" id="dci:103524157"/>
<dbReference type="STRING" id="121845.A0A1S3DSZ9"/>
<protein>
    <submittedName>
        <fullName evidence="3">Uncharacterized protein LOC103524157</fullName>
    </submittedName>
</protein>
<dbReference type="RefSeq" id="XP_008487382.1">
    <property type="nucleotide sequence ID" value="XM_008489160.1"/>
</dbReference>
<proteinExistence type="predicted"/>
<dbReference type="Proteomes" id="UP000079169">
    <property type="component" value="Unplaced"/>
</dbReference>
<dbReference type="CDD" id="cd09076">
    <property type="entry name" value="L1-EN"/>
    <property type="match status" value="1"/>
</dbReference>
<evidence type="ECO:0000259" key="1">
    <source>
        <dbReference type="Pfam" id="PF03372"/>
    </source>
</evidence>
<dbReference type="OMA" id="NTIRAYP"/>
<evidence type="ECO:0000313" key="3">
    <source>
        <dbReference type="RefSeq" id="XP_008487382.1"/>
    </source>
</evidence>
<dbReference type="PANTHER" id="PTHR23227">
    <property type="entry name" value="BUCENTAUR RELATED"/>
    <property type="match status" value="1"/>
</dbReference>
<dbReference type="GeneID" id="103524157"/>
<sequence>MIVQQSPEKASETVLDFDNTIRAYPCDAQMPRLTAVTNGQGLPVQRRDRLKKLVKKNVRIGTLNVGSMTGRGREVADLMARRRIQILTVQETRWKGNKAKELGDGYKLFYSGNKDSGRNGVGIILDNEMKTKVTNISRKSDRVMSMKLQLDELELNILSTYAPQVGCEDDEKDAFWREVEEEISKIPDDERIFLAGDLNGHIGKGNTEVTQRIRGIWGVGNQNEEGDRITDFALATDMAILNTFFKKEERHLITYKSGDRASQSSKKYVRNTKMIVQQSPEKASETVLDFDNTIRAYPCDAQMPRLTAVTNGQGLPVQRRDRLKKLVKKN</sequence>
<dbReference type="AlphaFoldDB" id="A0A1S3DSZ9"/>
<dbReference type="SUPFAM" id="SSF56219">
    <property type="entry name" value="DNase I-like"/>
    <property type="match status" value="1"/>
</dbReference>
<reference evidence="3" key="1">
    <citation type="submission" date="2025-08" db="UniProtKB">
        <authorList>
            <consortium name="RefSeq"/>
        </authorList>
    </citation>
    <scope>IDENTIFICATION</scope>
</reference>
<dbReference type="InterPro" id="IPR005135">
    <property type="entry name" value="Endo/exonuclease/phosphatase"/>
</dbReference>
<dbReference type="Gene3D" id="3.60.10.10">
    <property type="entry name" value="Endonuclease/exonuclease/phosphatase"/>
    <property type="match status" value="1"/>
</dbReference>
<dbReference type="InterPro" id="IPR027124">
    <property type="entry name" value="Swc5/CFDP1/2"/>
</dbReference>
<organism evidence="2 3">
    <name type="scientific">Diaphorina citri</name>
    <name type="common">Asian citrus psyllid</name>
    <dbReference type="NCBI Taxonomy" id="121845"/>
    <lineage>
        <taxon>Eukaryota</taxon>
        <taxon>Metazoa</taxon>
        <taxon>Ecdysozoa</taxon>
        <taxon>Arthropoda</taxon>
        <taxon>Hexapoda</taxon>
        <taxon>Insecta</taxon>
        <taxon>Pterygota</taxon>
        <taxon>Neoptera</taxon>
        <taxon>Paraneoptera</taxon>
        <taxon>Hemiptera</taxon>
        <taxon>Sternorrhyncha</taxon>
        <taxon>Psylloidea</taxon>
        <taxon>Psyllidae</taxon>
        <taxon>Diaphorininae</taxon>
        <taxon>Diaphorina</taxon>
    </lineage>
</organism>
<dbReference type="Pfam" id="PF03372">
    <property type="entry name" value="Exo_endo_phos"/>
    <property type="match status" value="1"/>
</dbReference>
<accession>A0A1S3DSZ9</accession>
<gene>
    <name evidence="3" type="primary">LOC103524157</name>
</gene>
<dbReference type="PANTHER" id="PTHR23227:SF83">
    <property type="entry name" value="ENDONUCLEASE_EXONUCLEASE_PHOSPHATASE DOMAIN-CONTAINING PROTEIN"/>
    <property type="match status" value="1"/>
</dbReference>
<feature type="domain" description="Endonuclease/exonuclease/phosphatase" evidence="1">
    <location>
        <begin position="61"/>
        <end position="217"/>
    </location>
</feature>
<keyword evidence="2" id="KW-1185">Reference proteome</keyword>
<feature type="non-terminal residue" evidence="3">
    <location>
        <position position="330"/>
    </location>
</feature>